<dbReference type="GO" id="GO:1904047">
    <property type="term" value="F:S-adenosyl-L-methionine binding"/>
    <property type="evidence" value="ECO:0007669"/>
    <property type="project" value="TreeGrafter"/>
</dbReference>
<dbReference type="GO" id="GO:0009007">
    <property type="term" value="F:site-specific DNA-methyltransferase (adenine-specific) activity"/>
    <property type="evidence" value="ECO:0007669"/>
    <property type="project" value="UniProtKB-EC"/>
</dbReference>
<proteinExistence type="predicted"/>
<sequence>MSPIIKWPGGKEKELKYIIPNLPQFERFFEPFVGGGSVFMGINAKEHYINDFSEELIQLYRYISKTDEDFFGYVEAMDASWCKAEKFFHENKDLVDVYLGFRSGQIDKEGLRQYILNFCSNKKDDIEGILDNAFRNIQCILCKELEANLFRKMVRMHQLEKQKHELPLEDLNDNIETAIKSALYMNYRSLYNDRSINLDNPPMHCALFFFMRNYAYSGMFRYSSKGEFNVPYGGIAYNRKFLKKKLDYYKSKALLEHFNNTKIFNLDFEDFIKTTQPTKNDFVFLDPPYDSEFSTYAQNDFTKEDQKRLANYMINECPAKWMMIIKYTDFIYSLYNKAGINIRTFDKEYLVSFMNRNDKKVSHLLITNY</sequence>
<keyword evidence="4" id="KW-0949">S-adenosyl-L-methionine</keyword>
<dbReference type="InterPro" id="IPR012327">
    <property type="entry name" value="MeTrfase_D12"/>
</dbReference>
<evidence type="ECO:0000256" key="2">
    <source>
        <dbReference type="ARBA" id="ARBA00022603"/>
    </source>
</evidence>
<comment type="catalytic activity">
    <reaction evidence="5">
        <text>a 2'-deoxyadenosine in DNA + S-adenosyl-L-methionine = an N(6)-methyl-2'-deoxyadenosine in DNA + S-adenosyl-L-homocysteine + H(+)</text>
        <dbReference type="Rhea" id="RHEA:15197"/>
        <dbReference type="Rhea" id="RHEA-COMP:12418"/>
        <dbReference type="Rhea" id="RHEA-COMP:12419"/>
        <dbReference type="ChEBI" id="CHEBI:15378"/>
        <dbReference type="ChEBI" id="CHEBI:57856"/>
        <dbReference type="ChEBI" id="CHEBI:59789"/>
        <dbReference type="ChEBI" id="CHEBI:90615"/>
        <dbReference type="ChEBI" id="CHEBI:90616"/>
        <dbReference type="EC" id="2.1.1.72"/>
    </reaction>
</comment>
<dbReference type="Pfam" id="PF02086">
    <property type="entry name" value="MethyltransfD12"/>
    <property type="match status" value="2"/>
</dbReference>
<dbReference type="PANTHER" id="PTHR30481:SF3">
    <property type="entry name" value="DNA ADENINE METHYLASE"/>
    <property type="match status" value="1"/>
</dbReference>
<evidence type="ECO:0000256" key="4">
    <source>
        <dbReference type="ARBA" id="ARBA00022691"/>
    </source>
</evidence>
<accession>A0A098YRW5</accession>
<dbReference type="EMBL" id="JRPQ01000154">
    <property type="protein sequence ID" value="KGI21403.1"/>
    <property type="molecule type" value="Genomic_DNA"/>
</dbReference>
<dbReference type="PROSITE" id="PS00092">
    <property type="entry name" value="N6_MTASE"/>
    <property type="match status" value="1"/>
</dbReference>
<dbReference type="Proteomes" id="UP000029723">
    <property type="component" value="Unassembled WGS sequence"/>
</dbReference>
<evidence type="ECO:0000256" key="3">
    <source>
        <dbReference type="ARBA" id="ARBA00022679"/>
    </source>
</evidence>
<evidence type="ECO:0000256" key="5">
    <source>
        <dbReference type="ARBA" id="ARBA00047942"/>
    </source>
</evidence>
<dbReference type="SUPFAM" id="SSF53335">
    <property type="entry name" value="S-adenosyl-L-methionine-dependent methyltransferases"/>
    <property type="match status" value="1"/>
</dbReference>
<keyword evidence="2 6" id="KW-0489">Methyltransferase</keyword>
<dbReference type="PRINTS" id="PR00505">
    <property type="entry name" value="D12N6MTFRASE"/>
</dbReference>
<evidence type="ECO:0000313" key="6">
    <source>
        <dbReference type="EMBL" id="KGI21403.1"/>
    </source>
</evidence>
<dbReference type="GO" id="GO:0009307">
    <property type="term" value="P:DNA restriction-modification system"/>
    <property type="evidence" value="ECO:0007669"/>
    <property type="project" value="InterPro"/>
</dbReference>
<dbReference type="AlphaFoldDB" id="A0A098YRW5"/>
<dbReference type="Gene3D" id="3.40.50.150">
    <property type="entry name" value="Vaccinia Virus protein VP39"/>
    <property type="match status" value="2"/>
</dbReference>
<evidence type="ECO:0000313" key="7">
    <source>
        <dbReference type="Proteomes" id="UP000029723"/>
    </source>
</evidence>
<reference evidence="6 7" key="1">
    <citation type="submission" date="2014-07" db="EMBL/GenBank/DDBJ databases">
        <authorList>
            <person name="McCorrison J."/>
            <person name="Sanka R."/>
            <person name="Torralba M."/>
            <person name="Gillis M."/>
            <person name="Haft D.H."/>
            <person name="Methe B."/>
            <person name="Sutton G."/>
            <person name="Nelson K.E."/>
        </authorList>
    </citation>
    <scope>NUCLEOTIDE SEQUENCE [LARGE SCALE GENOMIC DNA]</scope>
    <source>
        <strain evidence="6 7">S9-PR14</strain>
    </source>
</reference>
<dbReference type="PANTHER" id="PTHR30481">
    <property type="entry name" value="DNA ADENINE METHYLASE"/>
    <property type="match status" value="1"/>
</dbReference>
<evidence type="ECO:0000256" key="1">
    <source>
        <dbReference type="ARBA" id="ARBA00011900"/>
    </source>
</evidence>
<dbReference type="GO" id="GO:0006298">
    <property type="term" value="P:mismatch repair"/>
    <property type="evidence" value="ECO:0007669"/>
    <property type="project" value="TreeGrafter"/>
</dbReference>
<dbReference type="GO" id="GO:0032259">
    <property type="term" value="P:methylation"/>
    <property type="evidence" value="ECO:0007669"/>
    <property type="project" value="UniProtKB-KW"/>
</dbReference>
<dbReference type="InterPro" id="IPR029063">
    <property type="entry name" value="SAM-dependent_MTases_sf"/>
</dbReference>
<dbReference type="GO" id="GO:0043565">
    <property type="term" value="F:sequence-specific DNA binding"/>
    <property type="evidence" value="ECO:0007669"/>
    <property type="project" value="TreeGrafter"/>
</dbReference>
<organism evidence="6 7">
    <name type="scientific">Hoylesella timonensis S9-PR14</name>
    <dbReference type="NCBI Taxonomy" id="1401062"/>
    <lineage>
        <taxon>Bacteria</taxon>
        <taxon>Pseudomonadati</taxon>
        <taxon>Bacteroidota</taxon>
        <taxon>Bacteroidia</taxon>
        <taxon>Bacteroidales</taxon>
        <taxon>Prevotellaceae</taxon>
        <taxon>Hoylesella</taxon>
    </lineage>
</organism>
<comment type="caution">
    <text evidence="6">The sequence shown here is derived from an EMBL/GenBank/DDBJ whole genome shotgun (WGS) entry which is preliminary data.</text>
</comment>
<gene>
    <name evidence="6" type="ORF">HMPREF9304_10480</name>
</gene>
<dbReference type="EC" id="2.1.1.72" evidence="1"/>
<protein>
    <recommendedName>
        <fullName evidence="1">site-specific DNA-methyltransferase (adenine-specific)</fullName>
        <ecNumber evidence="1">2.1.1.72</ecNumber>
    </recommendedName>
</protein>
<dbReference type="InterPro" id="IPR002052">
    <property type="entry name" value="DNA_methylase_N6_adenine_CS"/>
</dbReference>
<keyword evidence="3 6" id="KW-0808">Transferase</keyword>
<name>A0A098YRW5_9BACT</name>